<evidence type="ECO:0000259" key="1">
    <source>
        <dbReference type="SMART" id="SM00982"/>
    </source>
</evidence>
<gene>
    <name evidence="2" type="ORF">UFOPK4043_01215</name>
</gene>
<dbReference type="EMBL" id="CAFBPA010000199">
    <property type="protein sequence ID" value="CAB5014137.1"/>
    <property type="molecule type" value="Genomic_DNA"/>
</dbReference>
<accession>A0A6J7Q8Y1</accession>
<proteinExistence type="predicted"/>
<protein>
    <submittedName>
        <fullName evidence="2">Unannotated protein</fullName>
    </submittedName>
</protein>
<reference evidence="2" key="1">
    <citation type="submission" date="2020-05" db="EMBL/GenBank/DDBJ databases">
        <authorList>
            <person name="Chiriac C."/>
            <person name="Salcher M."/>
            <person name="Ghai R."/>
            <person name="Kavagutti S V."/>
        </authorList>
    </citation>
    <scope>NUCLEOTIDE SEQUENCE</scope>
</reference>
<dbReference type="Pfam" id="PF03461">
    <property type="entry name" value="TRCF"/>
    <property type="match status" value="1"/>
</dbReference>
<sequence>MRVELPINAHIPHEYVPQERLRLAAYKSLADATTDAGVDEVAVELTDRFGPLPDPVAALLAVARFRALARAVGLTEVVVQGPKVRFHPVELPESVQMRLERLYPGTLVRGAVRTIVVPRPMTALMGGQPVRDTALLDWAAELINTVLPKP</sequence>
<dbReference type="InterPro" id="IPR005118">
    <property type="entry name" value="TRCF_C"/>
</dbReference>
<dbReference type="AlphaFoldDB" id="A0A6J7Q8Y1"/>
<dbReference type="Gene3D" id="3.90.1150.50">
    <property type="entry name" value="Transcription-repair-coupling factor, D7 domain"/>
    <property type="match status" value="1"/>
</dbReference>
<dbReference type="SMART" id="SM00982">
    <property type="entry name" value="TRCF"/>
    <property type="match status" value="1"/>
</dbReference>
<name>A0A6J7Q8Y1_9ZZZZ</name>
<dbReference type="SUPFAM" id="SSF143517">
    <property type="entry name" value="TRCF domain-like"/>
    <property type="match status" value="1"/>
</dbReference>
<dbReference type="InterPro" id="IPR037235">
    <property type="entry name" value="TRCF-like_C_D7"/>
</dbReference>
<dbReference type="GO" id="GO:0006281">
    <property type="term" value="P:DNA repair"/>
    <property type="evidence" value="ECO:0007669"/>
    <property type="project" value="InterPro"/>
</dbReference>
<evidence type="ECO:0000313" key="2">
    <source>
        <dbReference type="EMBL" id="CAB5014137.1"/>
    </source>
</evidence>
<feature type="domain" description="Transcription-repair-coupling factor C-terminal" evidence="1">
    <location>
        <begin position="4"/>
        <end position="101"/>
    </location>
</feature>
<organism evidence="2">
    <name type="scientific">freshwater metagenome</name>
    <dbReference type="NCBI Taxonomy" id="449393"/>
    <lineage>
        <taxon>unclassified sequences</taxon>
        <taxon>metagenomes</taxon>
        <taxon>ecological metagenomes</taxon>
    </lineage>
</organism>